<dbReference type="Proteomes" id="UP001056429">
    <property type="component" value="Unassembled WGS sequence"/>
</dbReference>
<organism evidence="1 2">
    <name type="scientific">Oceanirhabdus seepicola</name>
    <dbReference type="NCBI Taxonomy" id="2828781"/>
    <lineage>
        <taxon>Bacteria</taxon>
        <taxon>Bacillati</taxon>
        <taxon>Bacillota</taxon>
        <taxon>Clostridia</taxon>
        <taxon>Eubacteriales</taxon>
        <taxon>Clostridiaceae</taxon>
        <taxon>Oceanirhabdus</taxon>
    </lineage>
</organism>
<dbReference type="Pfam" id="PF10764">
    <property type="entry name" value="Gin"/>
    <property type="match status" value="1"/>
</dbReference>
<name>A0A9J6P7N6_9CLOT</name>
<reference evidence="1" key="1">
    <citation type="journal article" date="2021" name="mSystems">
        <title>Bacteria and Archaea Synergistically Convert Glycine Betaine to Biogenic Methane in the Formosa Cold Seep of the South China Sea.</title>
        <authorList>
            <person name="Li L."/>
            <person name="Zhang W."/>
            <person name="Zhang S."/>
            <person name="Song L."/>
            <person name="Sun Q."/>
            <person name="Zhang H."/>
            <person name="Xiang H."/>
            <person name="Dong X."/>
        </authorList>
    </citation>
    <scope>NUCLEOTIDE SEQUENCE</scope>
    <source>
        <strain evidence="1">ZWT</strain>
    </source>
</reference>
<dbReference type="InterPro" id="IPR019700">
    <property type="entry name" value="Sigma-G_inhibitor_Gin"/>
</dbReference>
<reference evidence="1" key="2">
    <citation type="submission" date="2021-04" db="EMBL/GenBank/DDBJ databases">
        <authorList>
            <person name="Dong X."/>
        </authorList>
    </citation>
    <scope>NUCLEOTIDE SEQUENCE</scope>
    <source>
        <strain evidence="1">ZWT</strain>
    </source>
</reference>
<dbReference type="RefSeq" id="WP_250861159.1">
    <property type="nucleotide sequence ID" value="NZ_JAGSOJ010000004.1"/>
</dbReference>
<gene>
    <name evidence="1" type="ORF">KDK92_19990</name>
</gene>
<evidence type="ECO:0000313" key="1">
    <source>
        <dbReference type="EMBL" id="MCM1992030.1"/>
    </source>
</evidence>
<keyword evidence="2" id="KW-1185">Reference proteome</keyword>
<evidence type="ECO:0000313" key="2">
    <source>
        <dbReference type="Proteomes" id="UP001056429"/>
    </source>
</evidence>
<comment type="caution">
    <text evidence="1">The sequence shown here is derived from an EMBL/GenBank/DDBJ whole genome shotgun (WGS) entry which is preliminary data.</text>
</comment>
<accession>A0A9J6P7N6</accession>
<sequence>MRNCKCIVCGRTLKDGIILEGKLICSRCEKRMLIENNYTDIYKLIKNRIKKHIVPYMKYY</sequence>
<dbReference type="EMBL" id="JAGSOJ010000004">
    <property type="protein sequence ID" value="MCM1992030.1"/>
    <property type="molecule type" value="Genomic_DNA"/>
</dbReference>
<proteinExistence type="predicted"/>
<dbReference type="AlphaFoldDB" id="A0A9J6P7N6"/>
<protein>
    <submittedName>
        <fullName evidence="1">Sigma factor G inhibitor Gin</fullName>
    </submittedName>
</protein>